<feature type="domain" description="Carrier" evidence="5">
    <location>
        <begin position="3271"/>
        <end position="3345"/>
    </location>
</feature>
<evidence type="ECO:0000256" key="1">
    <source>
        <dbReference type="ARBA" id="ARBA00022450"/>
    </source>
</evidence>
<dbReference type="CDD" id="cd19545">
    <property type="entry name" value="FUM14_C_NRPS-like"/>
    <property type="match status" value="2"/>
</dbReference>
<protein>
    <submittedName>
        <fullName evidence="6">AMP-dependent synthetase/ligase domain, Condensation domain, AMP-binding, ANL</fullName>
    </submittedName>
</protein>
<dbReference type="GO" id="GO:0005737">
    <property type="term" value="C:cytoplasm"/>
    <property type="evidence" value="ECO:0007669"/>
    <property type="project" value="TreeGrafter"/>
</dbReference>
<dbReference type="InterPro" id="IPR020806">
    <property type="entry name" value="PKS_PP-bd"/>
</dbReference>
<keyword evidence="1" id="KW-0596">Phosphopantetheine</keyword>
<feature type="compositionally biased region" description="Polar residues" evidence="4">
    <location>
        <begin position="1852"/>
        <end position="1863"/>
    </location>
</feature>
<evidence type="ECO:0000313" key="6">
    <source>
        <dbReference type="EMBL" id="WQF89215.1"/>
    </source>
</evidence>
<dbReference type="InterPro" id="IPR036736">
    <property type="entry name" value="ACP-like_sf"/>
</dbReference>
<feature type="region of interest" description="Disordered" evidence="4">
    <location>
        <begin position="1"/>
        <end position="37"/>
    </location>
</feature>
<feature type="compositionally biased region" description="Basic and acidic residues" evidence="4">
    <location>
        <begin position="1"/>
        <end position="11"/>
    </location>
</feature>
<feature type="compositionally biased region" description="Acidic residues" evidence="4">
    <location>
        <begin position="4369"/>
        <end position="4380"/>
    </location>
</feature>
<feature type="domain" description="Carrier" evidence="5">
    <location>
        <begin position="723"/>
        <end position="799"/>
    </location>
</feature>
<dbReference type="InterPro" id="IPR020845">
    <property type="entry name" value="AMP-binding_CS"/>
</dbReference>
<dbReference type="Gene3D" id="3.30.300.30">
    <property type="match status" value="4"/>
</dbReference>
<feature type="compositionally biased region" description="Basic and acidic residues" evidence="4">
    <location>
        <begin position="265"/>
        <end position="277"/>
    </location>
</feature>
<feature type="compositionally biased region" description="Acidic residues" evidence="4">
    <location>
        <begin position="1176"/>
        <end position="1193"/>
    </location>
</feature>
<dbReference type="SUPFAM" id="SSF52777">
    <property type="entry name" value="CoA-dependent acyltransferases"/>
    <property type="match status" value="8"/>
</dbReference>
<dbReference type="GeneID" id="87950729"/>
<dbReference type="FunFam" id="3.30.300.30:FF:000015">
    <property type="entry name" value="Nonribosomal peptide synthase SidD"/>
    <property type="match status" value="2"/>
</dbReference>
<feature type="compositionally biased region" description="Polar residues" evidence="4">
    <location>
        <begin position="12"/>
        <end position="26"/>
    </location>
</feature>
<dbReference type="NCBIfam" id="TIGR01733">
    <property type="entry name" value="AA-adenyl-dom"/>
    <property type="match status" value="2"/>
</dbReference>
<feature type="region of interest" description="Disordered" evidence="4">
    <location>
        <begin position="2059"/>
        <end position="2091"/>
    </location>
</feature>
<dbReference type="Pfam" id="PF00501">
    <property type="entry name" value="AMP-binding"/>
    <property type="match status" value="4"/>
</dbReference>
<feature type="compositionally biased region" description="Basic and acidic residues" evidence="4">
    <location>
        <begin position="1069"/>
        <end position="1087"/>
    </location>
</feature>
<dbReference type="InterPro" id="IPR009081">
    <property type="entry name" value="PP-bd_ACP"/>
</dbReference>
<dbReference type="Pfam" id="PF00668">
    <property type="entry name" value="Condensation"/>
    <property type="match status" value="4"/>
</dbReference>
<dbReference type="EMBL" id="CP137313">
    <property type="protein sequence ID" value="WQF89215.1"/>
    <property type="molecule type" value="Genomic_DNA"/>
</dbReference>
<feature type="compositionally biased region" description="Basic and acidic residues" evidence="4">
    <location>
        <begin position="27"/>
        <end position="37"/>
    </location>
</feature>
<dbReference type="GO" id="GO:0043041">
    <property type="term" value="P:amino acid activation for nonribosomal peptide biosynthetic process"/>
    <property type="evidence" value="ECO:0007669"/>
    <property type="project" value="TreeGrafter"/>
</dbReference>
<dbReference type="NCBIfam" id="NF003417">
    <property type="entry name" value="PRK04813.1"/>
    <property type="match status" value="8"/>
</dbReference>
<dbReference type="SUPFAM" id="SSF56801">
    <property type="entry name" value="Acetyl-CoA synthetase-like"/>
    <property type="match status" value="4"/>
</dbReference>
<dbReference type="PROSITE" id="PS50075">
    <property type="entry name" value="CARRIER"/>
    <property type="match status" value="3"/>
</dbReference>
<keyword evidence="3" id="KW-0436">Ligase</keyword>
<evidence type="ECO:0000259" key="5">
    <source>
        <dbReference type="PROSITE" id="PS50075"/>
    </source>
</evidence>
<organism evidence="6 7">
    <name type="scientific">Colletotrichum destructivum</name>
    <dbReference type="NCBI Taxonomy" id="34406"/>
    <lineage>
        <taxon>Eukaryota</taxon>
        <taxon>Fungi</taxon>
        <taxon>Dikarya</taxon>
        <taxon>Ascomycota</taxon>
        <taxon>Pezizomycotina</taxon>
        <taxon>Sordariomycetes</taxon>
        <taxon>Hypocreomycetidae</taxon>
        <taxon>Glomerellales</taxon>
        <taxon>Glomerellaceae</taxon>
        <taxon>Colletotrichum</taxon>
        <taxon>Colletotrichum destructivum species complex</taxon>
    </lineage>
</organism>
<dbReference type="InterPro" id="IPR006162">
    <property type="entry name" value="Ppantetheine_attach_site"/>
</dbReference>
<dbReference type="FunFam" id="3.40.50.12780:FF:000014">
    <property type="entry name" value="Nonribosomal peptide synthetase 1"/>
    <property type="match status" value="1"/>
</dbReference>
<dbReference type="GO" id="GO:0031177">
    <property type="term" value="F:phosphopantetheine binding"/>
    <property type="evidence" value="ECO:0007669"/>
    <property type="project" value="InterPro"/>
</dbReference>
<dbReference type="SUPFAM" id="SSF47336">
    <property type="entry name" value="ACP-like"/>
    <property type="match status" value="4"/>
</dbReference>
<reference evidence="7" key="1">
    <citation type="journal article" date="2023" name="bioRxiv">
        <title>Complete genome of the Medicago anthracnose fungus, Colletotrichum destructivum, reveals a mini-chromosome-like region within a core chromosome.</title>
        <authorList>
            <person name="Lapalu N."/>
            <person name="Simon A."/>
            <person name="Lu A."/>
            <person name="Plaumann P.-L."/>
            <person name="Amselem J."/>
            <person name="Pigne S."/>
            <person name="Auger A."/>
            <person name="Koch C."/>
            <person name="Dallery J.-F."/>
            <person name="O'Connell R.J."/>
        </authorList>
    </citation>
    <scope>NUCLEOTIDE SEQUENCE [LARGE SCALE GENOMIC DNA]</scope>
    <source>
        <strain evidence="7">CBS 520.97</strain>
    </source>
</reference>
<dbReference type="InterPro" id="IPR010071">
    <property type="entry name" value="AA_adenyl_dom"/>
</dbReference>
<dbReference type="PANTHER" id="PTHR45527">
    <property type="entry name" value="NONRIBOSOMAL PEPTIDE SYNTHETASE"/>
    <property type="match status" value="1"/>
</dbReference>
<feature type="region of interest" description="Disordered" evidence="4">
    <location>
        <begin position="1849"/>
        <end position="1873"/>
    </location>
</feature>
<dbReference type="Pfam" id="PF00550">
    <property type="entry name" value="PP-binding"/>
    <property type="match status" value="4"/>
</dbReference>
<evidence type="ECO:0000256" key="3">
    <source>
        <dbReference type="ARBA" id="ARBA00022598"/>
    </source>
</evidence>
<dbReference type="InterPro" id="IPR001242">
    <property type="entry name" value="Condensation_dom"/>
</dbReference>
<dbReference type="InterPro" id="IPR000873">
    <property type="entry name" value="AMP-dep_synth/lig_dom"/>
</dbReference>
<feature type="region of interest" description="Disordered" evidence="4">
    <location>
        <begin position="260"/>
        <end position="294"/>
    </location>
</feature>
<dbReference type="Gene3D" id="1.10.1200.10">
    <property type="entry name" value="ACP-like"/>
    <property type="match status" value="4"/>
</dbReference>
<dbReference type="CDD" id="cd05918">
    <property type="entry name" value="A_NRPS_SidN3_like"/>
    <property type="match status" value="4"/>
</dbReference>
<evidence type="ECO:0000313" key="7">
    <source>
        <dbReference type="Proteomes" id="UP001322277"/>
    </source>
</evidence>
<dbReference type="InterPro" id="IPR045851">
    <property type="entry name" value="AMP-bd_C_sf"/>
</dbReference>
<sequence length="5083" mass="553998">MRDSDGAREKLSSSTVSWNTSTQFTAQHDDRSSDDKQGDTAAALLMLLLPGVDLALEALENHNGTISNYRMAYRLTLMSDDEARNVAATFKHILALLHANPNQRVATLNPSERDIDQIMAWNPCPGTGDLKQDARLIHEVFQEQVRSRPSWVAIDAWDGRMTYSELDEASDRLRDRLRHAGLGPGDGVLLCFEKSVWMSVAMLAVLKTGAFCSNLDPDYPEHRVTQIAEATEAVFLVASPAQVEKLKGYEISQQLGLVQVPSNGGDEHEQDAGDYHARHSTKQQHQQHQQQTRLSPDSTAFIVFTSGSTGVPKGIVVSHANVCTAVAALGDAFGVDGTTRALQFAAHSWDVSVQDYLGSLLRGATVCVPSDDERWNDLEGYMARTAVNWAHLTPTVARTLRPGRTSKSLRTLLLVGEPMGDADIAGWVEAGTRAFNVYGCTEATWVQVSRPKDGAQVGRGHVSGYGINTRVWVVRRGDQALSPVGCTGEIWLEGPMVTQGYINVDPLLEQRSFPNRPDWAERLLGRTHVDGKHRYYRTGDLGRLCADGALEVMGRTDTQAKLGGQRLELSEVEHYLREASAFQAASVFIPKAGPFAGRLTAVLGDLPMGGSIEDRHNHRHHQLSKAEEDEEEEILEPQLLRCSPPVAAEIATKLGKALPSFMVPVVWMSISRFPMTASGKLARSQILSQLETMSGGASDSAQYGELVRQDEVDVLLPETPPGDSTPGEEAFLQHVCASLLGIEPASVDLGKSFVSLGGDSIRAMQIVARYRAVGKRITVRQLFNSRCLLEVAAQVEGLQDVLADAVRQQIEDMGEALLSLPTINSLDDVEDVFPLSPMQDSLALSLARLGGRFYMDEFVWEVRAADGSRIDMDRLEEAWEAVVARHQALRTMFVEVEVDADVPERKIIGSSMPLYQVVLRRSPASCHRVRASNDDDVPRVAREHPRMLDTLSHHQLIHAGLPTHSMLMVYHDGDGNGDGHGRVWCRLEVSHLVEDAMSILPLLRDVSLAYRHSTEGPGPGPGIGSLTVGGEFVRYIRNRERHEASLAYWSSYLEGAQPCLFPSLVDSSSDSKPEHVSDDVSSDGRHREQHVVQVALNDPRTRGLQQAVARLGLTLPTFFQTVWALVLYIYSGKTDVVFGNVASGRDVPIPDIEEAFGSFLGILVCRVDLGRQQQKDDDDDDDDNDADGVETEESGSPRGPTLLGIMKEIQRATIEGSSKQSCSLAEIQEAADLFRDRSSRVPLFNSGISCRPLITESDQEDFALRFQQMDNRELTEMDLALIVETGQDAMSVYLQYQSWFLSDAAAANVAETVSHLATEALLNPRRSIHDVGKVSPRDLAQIWDWNREGVPPVEEVMHSFVEERMRASPGRQAVCSWDGDMTYGELDRATGCVAQYLRDSCGVVPDSVVPICSEKSTWAVVAMLGVMRAGGCFVMLDPGHPDSRLLSIVEQVRPRVMLSSSRQKARLGRWARDLDLFESKDGGPPSPISVQVLAITEDWVKRRMNMTETSGLPTCICPEVRPRHAMYVQFTSGTTGAPKGVVISHRNFATGFRRHCAATEVWPHTRALQFSAYSFDSSVGEILTTLAVGGCLCSPSDEDRNMDIVAFIARSGANWAAWTPSFASLIDPDDVPSLNAMCLAGEPLSASLVDRWADRVWMVNIYGPSECSMASTVNNPVTRDSLPSNIGRAHRSVTWIVDEDDHERLQPIGAVGELLIEGPVVADEGYLGRPDVTSRVFIGAPSWLRGGPHARPGARLYKTGDLVRYSSNGSINYVGRKDTQLKIHGQRVEVGDIEQHLRVCMAQIVQGGGGVSSPPPVAVELLHKQEEQQHGSEVLAAFIVVGDGDSDAGESRNASCVSGGNTRQQDRDRSKTSLDLVASDPQTLARFRSLVERIRHSTLPLPSYMIPRIFVPLKTLPTTTAGKLDRRALHRVAVDMGRQRLVSFSVQPDPGSNSSSSSSSSDAVNTDTRLEEQQPSDFEPSSVEDIVTGFVARLLGLDTVGIHDDFFNLGGNSVVAIRLSGMARRHNLALRVADIFEKPRIIDMVARIRAAREAASTTNINVNGEESHITDNGSVHPQKDQQDVTPPPFQLLRKSSLLPSDESSSPSIDDFVRSVATECGMAVGEVEDVFPCTPLQENLMAISTRRTTTTSPQPYVAQQAFLLSDRVDAARLRAAWRATLSKHGLLRSRIVSTPRGGVLVMAKKPGPSQCTIYHHAGSLESFLTEQQNQVRFNYGGPLIDIAFVYCSEAESGNKHRTTGRVNGGSRGYIVFRAHHSIYDGWSLQLIWDEVASVYSQPPQSHTSINKDMMNMDTGEEMKYSPPFQTFVSWVQQAAGKDSETFWRETLADADEEDSSTLFPAVPAGHQTLARAKLTRVLPRRPQIPRHSDSSVTVPTLVQAAWAVVLALYGGTTAVTFGAVLSGRDTPMPGIEQLVGPTMATVPRHFQVRRDQTIADFLSRAHRTGLASTAHQHLGLDSILRLGPGPRAACDFRSVVVVQPAEYSDSLSGAQARIGIRNVDDEEHNPAADDAFHPYPLNVEFSLLRDGRVAVEVRFDPDCVEEHRVDSMVRCFDSLCRGIGQSCPEDTLASIMKNLQDDPGSAVSSPSPFVPFTEHYSRMEDVIAYRAARQQDSPALVATGASLTYRELETRATRLARRLLASRHCLSLETEEDGGDTGDNTKDRFVAICMPKSPVAIVAMLAIWKAGAAFTPLNTSHPPSRLTSIVTRAGATLVLCSPSTRSVFDGVEGVEVWVLDEESLSLDDASVAEEDEDDDYYVLPHTAQANDYNNNNTTTKNPSIHKSPHPDDAAYLLFTSGSTGEPKGVVVQHRALCSGMAAQAAAIRCTSETRMLQCANFAFDASILEIFAPLSVGGCVCLPDDAERMADLAGFIRRHAVNACTFTPSLLRLLDPAGVPGLRTIVSGGEPLTRTDIEAWLGGLPREEDRRRMYNVYGVTEACVVSAAMPVTLSTSPRAVGFPVGASLWLVSPVSGMLAPPGAVGELFLEGPALARGYHEDEPRTQTSFVDDPAWLVGGVSRPRPTRVYRTGDLMYRNGDGSLSFLGRRDGQVKIRGQRVEPDEVANMIRGWISSRRAESSTPLLLLPNAAVTSFRPADCLVAVISSSQPLKCDGDGNGDGEAVEGDHTVYDVEGVACSLALHSALATSAGLGNKPGALHVGQQQQPSTLALEAAELDAYLRRRIPEVIVPKAYIAVNSIPVTPSGKLDARWVLRCLETLAAKHGLVFRGSATITSSSSTSTIDAGLGTTITHHLSGDAKLLQDCWAEVLRIHPATLIGEEADFFHMGGSSVTAIRLISLLRSRGRLLSYEAVVMHSQLGDMAATLAPLGEEQRLSQGNGVNEAHLRVPRPFEMVGGDGAKLESILDELMLQYGIDRVQVYDVYPCTPMQEAFMAMSVMHQGAYISFQTLEIPAGQFTDFQSAWHSIHQRHELLRTRIVPWLGGEDEASPQGPLPSPSTALQVVIAPEYEIQDAYWRRAPDVDSFVRDVNESHRYGQRLVKLAWVMAEEEEGENEKTVQVIIAAHHSVYDGFSMAMLWQELGVEMDALRKRTSSGTAGGVVDATVAPRRPPFSTYIRHLCLLNQTDEPTVFWRETLRGASDGKLFPVVSSPVSLSSSSADSDSDPDPEDRRPAASSTRGGTAVLGNNTSRTKFRLVDLAHAAWALTVSHYTANPDVVFGVISSGRESIAGLLPDLDPAALAGPTMASAPLRLHVDYARPTHDYLEDVRQKGLDLARFAHVGLQRISQASSDARRACRFESIVVVQPASPSLSPASSSSEAVSEDAVDVEKFLSGIKQVQTPTMYPHPLMVECVPLPPNDAGHREVRVNLGYDPRMVTDEFAHRVLLTFTGIMSQLARDDTMGVPLCNLRGLSAEDEALLLERARRQTPKPVDACVHDLVRRQTDLHANDVAVDAWDGALTYAELTAASVRLGNRLRDRFGDCRGRAFPMLCRKSKWAIVGMLAIWHAGGHLVPMEPTHPIQRLRLVASTVAASAVLVSSDCLSTGLETGCPCIVIDDDGDGSGIDLAYILFTSGSTGTPKGVMVEHRSLSSSLVALGSSHDMTPATRTMQFASYAFDAMLVEIWSTLVFGGCVCVPSDQQRMNDMTGFITTARVNHLFCTPSLSRTIPPDAVMPWPLEKVSLGGEAMSQGDVDRWCSRGAWLSNGYGPTEACIASTVQVMIQATPIGTVGFPLDSCRLWVVNPLKQQQHQHQHQQQQEQHEHHPGQYELAPIGAIGELYIEGVNVARGYLHDEAKTAAAFLERPPWLDGRQTKDSSGTTPDDEKHYRVYRTGDLAYYNPDGSLRLVGRKDAQVKLRGQRVELGEIEEAIRQRIPPSITVAVRSFETAGHGDNRGDDDDDDDDDDDGARRFPDTVHPQSSMLLAAFGVGSSSGNNDDDAGEQRGTCVVENPDTLLAMREMISRLQQELRAVLPTYMVPDGYVPLQSLPFNSSGKLDERALRECIGSLTPDLIASFSTISSGSSPSSSDASLPEDGPLSKHEALLAGLWMRLLSAYSTPEESSNSSNKNTNRRTTLRRRDDFFKLGGDSITAMRLVALARRYDLGLTWRDIVTNPTLSAMAGAMRVNTSTNEDELILTDTNDEAAADEWKAEAFKAVHDAGCLPAGVDVIDVLPPTPVQADFMNATVSFPGAHVSSLIFKLDDPSLDVARLQSAFDRCAAWFPILRTRLVRVSVPPRPRVSPASGDNIGHDEMVQIVVAEPPAWTTTSSGSLEEALEAEARTSPSLGQALSRFRVVLQQPDSGEDACRGGPCPTHLIWTQHHSSYDGWSVRLLLEHVVKAYVDDGYQPPLLGDHLSFSAFATHVRRLNRSAAALAFWSTYLEGARPCSLFNYDRVADPRRSQSMKRRLPLPAHETRPGSTVTTATYIVAAWATVVGRLTSSPHDVTLGYTLSGRAGPLAGIEGTVGPLLNKIPLRIRVEEDEGEDEEKTDEPPTFSAVVEATQRALLLVSDRADCPRDFKGYVPGNVRNLPLDLVVHPRGTSGGVDLLPGASIGLRASGARLVAPAPGAFSVEVVISDDGIEVVALWDERAVTREVVDDTVDDFAALLAE</sequence>
<accession>A0AAX4J184</accession>
<dbReference type="PANTHER" id="PTHR45527:SF16">
    <property type="entry name" value="NONRIBOSOMAL PEPTIDE SYNTHASE ATNA-RELATED"/>
    <property type="match status" value="1"/>
</dbReference>
<dbReference type="RefSeq" id="XP_062786436.1">
    <property type="nucleotide sequence ID" value="XM_062930385.1"/>
</dbReference>
<dbReference type="KEGG" id="cdet:87950729"/>
<feature type="region of interest" description="Disordered" evidence="4">
    <location>
        <begin position="1945"/>
        <end position="1981"/>
    </location>
</feature>
<feature type="domain" description="Carrier" evidence="5">
    <location>
        <begin position="1978"/>
        <end position="2052"/>
    </location>
</feature>
<keyword evidence="2" id="KW-0597">Phosphoprotein</keyword>
<dbReference type="SMART" id="SM00823">
    <property type="entry name" value="PKS_PP"/>
    <property type="match status" value="3"/>
</dbReference>
<feature type="compositionally biased region" description="Polar residues" evidence="4">
    <location>
        <begin position="3651"/>
        <end position="3660"/>
    </location>
</feature>
<dbReference type="PROSITE" id="PS00455">
    <property type="entry name" value="AMP_BINDING"/>
    <property type="match status" value="4"/>
</dbReference>
<dbReference type="Gene3D" id="3.40.50.12780">
    <property type="entry name" value="N-terminal domain of ligase-like"/>
    <property type="match status" value="4"/>
</dbReference>
<keyword evidence="7" id="KW-1185">Reference proteome</keyword>
<dbReference type="Gene3D" id="3.30.559.10">
    <property type="entry name" value="Chloramphenicol acetyltransferase-like domain"/>
    <property type="match status" value="4"/>
</dbReference>
<gene>
    <name evidence="6" type="ORF">CDEST_14229</name>
</gene>
<dbReference type="GO" id="GO:0044550">
    <property type="term" value="P:secondary metabolite biosynthetic process"/>
    <property type="evidence" value="ECO:0007669"/>
    <property type="project" value="TreeGrafter"/>
</dbReference>
<feature type="region of interest" description="Disordered" evidence="4">
    <location>
        <begin position="4360"/>
        <end position="4388"/>
    </location>
</feature>
<feature type="compositionally biased region" description="Polar residues" evidence="4">
    <location>
        <begin position="2059"/>
        <end position="2075"/>
    </location>
</feature>
<dbReference type="InterPro" id="IPR023213">
    <property type="entry name" value="CAT-like_dom_sf"/>
</dbReference>
<proteinExistence type="predicted"/>
<feature type="region of interest" description="Disordered" evidence="4">
    <location>
        <begin position="3627"/>
        <end position="3660"/>
    </location>
</feature>
<dbReference type="Proteomes" id="UP001322277">
    <property type="component" value="Chromosome 9"/>
</dbReference>
<feature type="region of interest" description="Disordered" evidence="4">
    <location>
        <begin position="1172"/>
        <end position="1201"/>
    </location>
</feature>
<name>A0AAX4J184_9PEZI</name>
<dbReference type="Gene3D" id="3.30.559.30">
    <property type="entry name" value="Nonribosomal peptide synthetase, condensation domain"/>
    <property type="match status" value="4"/>
</dbReference>
<dbReference type="InterPro" id="IPR042099">
    <property type="entry name" value="ANL_N_sf"/>
</dbReference>
<dbReference type="GO" id="GO:0016874">
    <property type="term" value="F:ligase activity"/>
    <property type="evidence" value="ECO:0007669"/>
    <property type="project" value="UniProtKB-KW"/>
</dbReference>
<evidence type="ECO:0000256" key="2">
    <source>
        <dbReference type="ARBA" id="ARBA00022553"/>
    </source>
</evidence>
<feature type="region of interest" description="Disordered" evidence="4">
    <location>
        <begin position="1064"/>
        <end position="1087"/>
    </location>
</feature>
<dbReference type="PROSITE" id="PS00012">
    <property type="entry name" value="PHOSPHOPANTETHEINE"/>
    <property type="match status" value="2"/>
</dbReference>
<feature type="compositionally biased region" description="Low complexity" evidence="4">
    <location>
        <begin position="1952"/>
        <end position="1961"/>
    </location>
</feature>
<evidence type="ECO:0000256" key="4">
    <source>
        <dbReference type="SAM" id="MobiDB-lite"/>
    </source>
</evidence>